<evidence type="ECO:0000259" key="14">
    <source>
        <dbReference type="PROSITE" id="PS50035"/>
    </source>
</evidence>
<dbReference type="Pfam" id="PF13091">
    <property type="entry name" value="PLDc_2"/>
    <property type="match status" value="2"/>
</dbReference>
<feature type="transmembrane region" description="Helical" evidence="13">
    <location>
        <begin position="15"/>
        <end position="38"/>
    </location>
</feature>
<protein>
    <recommendedName>
        <fullName evidence="12">Cardiolipin synthase</fullName>
        <ecNumber evidence="12">2.7.8.-</ecNumber>
    </recommendedName>
</protein>
<dbReference type="PANTHER" id="PTHR21248:SF22">
    <property type="entry name" value="PHOSPHOLIPASE D"/>
    <property type="match status" value="1"/>
</dbReference>
<keyword evidence="6" id="KW-0677">Repeat</keyword>
<keyword evidence="7 13" id="KW-1133">Transmembrane helix</keyword>
<name>A0A6H9WPW3_9MICO</name>
<feature type="transmembrane region" description="Helical" evidence="13">
    <location>
        <begin position="47"/>
        <end position="68"/>
    </location>
</feature>
<evidence type="ECO:0000256" key="1">
    <source>
        <dbReference type="ARBA" id="ARBA00004651"/>
    </source>
</evidence>
<organism evidence="15 16">
    <name type="scientific">Pseudoclavibacter endophyticus</name>
    <dbReference type="NCBI Taxonomy" id="1778590"/>
    <lineage>
        <taxon>Bacteria</taxon>
        <taxon>Bacillati</taxon>
        <taxon>Actinomycetota</taxon>
        <taxon>Actinomycetes</taxon>
        <taxon>Micrococcales</taxon>
        <taxon>Microbacteriaceae</taxon>
        <taxon>Pseudoclavibacter</taxon>
    </lineage>
</organism>
<gene>
    <name evidence="15" type="primary">cls</name>
    <name evidence="15" type="ORF">F8O04_09880</name>
</gene>
<reference evidence="15 16" key="1">
    <citation type="submission" date="2019-09" db="EMBL/GenBank/DDBJ databases">
        <title>Phylogeny of genus Pseudoclavibacter and closely related genus.</title>
        <authorList>
            <person name="Li Y."/>
        </authorList>
    </citation>
    <scope>NUCLEOTIDE SEQUENCE [LARGE SCALE GENOMIC DNA]</scope>
    <source>
        <strain evidence="15 16">EGI 60007</strain>
    </source>
</reference>
<evidence type="ECO:0000256" key="9">
    <source>
        <dbReference type="ARBA" id="ARBA00023136"/>
    </source>
</evidence>
<evidence type="ECO:0000256" key="12">
    <source>
        <dbReference type="NCBIfam" id="TIGR04265"/>
    </source>
</evidence>
<dbReference type="NCBIfam" id="TIGR04265">
    <property type="entry name" value="bac_cardiolipin"/>
    <property type="match status" value="1"/>
</dbReference>
<evidence type="ECO:0000256" key="4">
    <source>
        <dbReference type="ARBA" id="ARBA00022679"/>
    </source>
</evidence>
<dbReference type="SMART" id="SM00155">
    <property type="entry name" value="PLDc"/>
    <property type="match status" value="2"/>
</dbReference>
<keyword evidence="3" id="KW-0444">Lipid biosynthesis</keyword>
<dbReference type="Pfam" id="PF13396">
    <property type="entry name" value="PLDc_N"/>
    <property type="match status" value="1"/>
</dbReference>
<evidence type="ECO:0000256" key="7">
    <source>
        <dbReference type="ARBA" id="ARBA00022989"/>
    </source>
</evidence>
<feature type="domain" description="PLD phosphodiesterase" evidence="14">
    <location>
        <begin position="228"/>
        <end position="255"/>
    </location>
</feature>
<keyword evidence="11" id="KW-1208">Phospholipid metabolism</keyword>
<dbReference type="InterPro" id="IPR027379">
    <property type="entry name" value="CLS_N"/>
</dbReference>
<dbReference type="InterPro" id="IPR001736">
    <property type="entry name" value="PLipase_D/transphosphatidylase"/>
</dbReference>
<proteinExistence type="predicted"/>
<keyword evidence="16" id="KW-1185">Reference proteome</keyword>
<keyword evidence="10" id="KW-0594">Phospholipid biosynthesis</keyword>
<dbReference type="GO" id="GO:0032049">
    <property type="term" value="P:cardiolipin biosynthetic process"/>
    <property type="evidence" value="ECO:0007669"/>
    <property type="project" value="UniProtKB-UniRule"/>
</dbReference>
<evidence type="ECO:0000256" key="3">
    <source>
        <dbReference type="ARBA" id="ARBA00022516"/>
    </source>
</evidence>
<keyword evidence="8" id="KW-0443">Lipid metabolism</keyword>
<accession>A0A6H9WPW3</accession>
<dbReference type="RefSeq" id="WP_158029230.1">
    <property type="nucleotide sequence ID" value="NZ_BMHG01000001.1"/>
</dbReference>
<evidence type="ECO:0000313" key="15">
    <source>
        <dbReference type="EMBL" id="KAB1648035.1"/>
    </source>
</evidence>
<dbReference type="GO" id="GO:0008808">
    <property type="term" value="F:cardiolipin synthase activity"/>
    <property type="evidence" value="ECO:0007669"/>
    <property type="project" value="UniProtKB-UniRule"/>
</dbReference>
<keyword evidence="2" id="KW-1003">Cell membrane</keyword>
<evidence type="ECO:0000256" key="10">
    <source>
        <dbReference type="ARBA" id="ARBA00023209"/>
    </source>
</evidence>
<evidence type="ECO:0000256" key="2">
    <source>
        <dbReference type="ARBA" id="ARBA00022475"/>
    </source>
</evidence>
<dbReference type="InterPro" id="IPR022924">
    <property type="entry name" value="Cardiolipin_synthase"/>
</dbReference>
<dbReference type="EMBL" id="WBJY01000002">
    <property type="protein sequence ID" value="KAB1648035.1"/>
    <property type="molecule type" value="Genomic_DNA"/>
</dbReference>
<evidence type="ECO:0000313" key="16">
    <source>
        <dbReference type="Proteomes" id="UP000431744"/>
    </source>
</evidence>
<keyword evidence="4" id="KW-0808">Transferase</keyword>
<dbReference type="PROSITE" id="PS50035">
    <property type="entry name" value="PLD"/>
    <property type="match status" value="2"/>
</dbReference>
<evidence type="ECO:0000256" key="6">
    <source>
        <dbReference type="ARBA" id="ARBA00022737"/>
    </source>
</evidence>
<dbReference type="SUPFAM" id="SSF56024">
    <property type="entry name" value="Phospholipase D/nuclease"/>
    <property type="match status" value="2"/>
</dbReference>
<dbReference type="OrthoDB" id="9762009at2"/>
<feature type="domain" description="PLD phosphodiesterase" evidence="14">
    <location>
        <begin position="417"/>
        <end position="444"/>
    </location>
</feature>
<evidence type="ECO:0000256" key="13">
    <source>
        <dbReference type="SAM" id="Phobius"/>
    </source>
</evidence>
<comment type="subcellular location">
    <subcellularLocation>
        <location evidence="1">Cell membrane</location>
        <topology evidence="1">Multi-pass membrane protein</topology>
    </subcellularLocation>
</comment>
<dbReference type="PANTHER" id="PTHR21248">
    <property type="entry name" value="CARDIOLIPIN SYNTHASE"/>
    <property type="match status" value="1"/>
</dbReference>
<keyword evidence="9 13" id="KW-0472">Membrane</keyword>
<evidence type="ECO:0000256" key="11">
    <source>
        <dbReference type="ARBA" id="ARBA00023264"/>
    </source>
</evidence>
<evidence type="ECO:0000256" key="5">
    <source>
        <dbReference type="ARBA" id="ARBA00022692"/>
    </source>
</evidence>
<dbReference type="Gene3D" id="3.30.870.10">
    <property type="entry name" value="Endonuclease Chain A"/>
    <property type="match status" value="2"/>
</dbReference>
<keyword evidence="5 13" id="KW-0812">Transmembrane</keyword>
<dbReference type="AlphaFoldDB" id="A0A6H9WPW3"/>
<dbReference type="EC" id="2.7.8.-" evidence="12"/>
<dbReference type="InterPro" id="IPR025202">
    <property type="entry name" value="PLD-like_dom"/>
</dbReference>
<evidence type="ECO:0000256" key="8">
    <source>
        <dbReference type="ARBA" id="ARBA00023098"/>
    </source>
</evidence>
<dbReference type="Proteomes" id="UP000431744">
    <property type="component" value="Unassembled WGS sequence"/>
</dbReference>
<sequence>MLEPIDEFVGTFIDVQGLVTLLITVFNTVVIVLAIVFIPRNRRPTTALAWILTIAILPIVGLLIFFLFGTNQLSTKRRRKQAEVDAIISRAVGQIDASELQRTEPPWFHQVAELNTNLTSIPLADDNALELHSGYHRAIERIVDAIDTATGFVHVLYYTLSYDETTAPVFDALERATQRGVRVRVLYDHIGSFKYRGYRRMKRRLTEIGAEWRPTLSLWPWEGGLQRLDLRNHRKIVVVDGRVAFVGSQNLIDRGYQKRNSRLQWKDLVLRLEGPMAQGVNAVFISDWFAETDELLSQVDPAEVPGQHEHDTPPAEELPVERYATQLVPSGPGYETENNLRLFNQLIYLAQQRLVIVSPYFVPDDSLRYAITTAVQRGVSVELYVGEIGDQFFVYHAQRSYYEELLRAGVRIWLYGSPYILHSKHMTVDDAITVIGSSNMDMRSFTLNAELMLMVHGKSFVQRMREVENGYRARATELTLEEWKARPLVTRVFDNVARLTSVMQ</sequence>
<dbReference type="CDD" id="cd09158">
    <property type="entry name" value="PLDc_EcCLS_like_2"/>
    <property type="match status" value="1"/>
</dbReference>
<comment type="caution">
    <text evidence="15">The sequence shown here is derived from an EMBL/GenBank/DDBJ whole genome shotgun (WGS) entry which is preliminary data.</text>
</comment>
<dbReference type="GO" id="GO:0005886">
    <property type="term" value="C:plasma membrane"/>
    <property type="evidence" value="ECO:0007669"/>
    <property type="project" value="UniProtKB-SubCell"/>
</dbReference>